<dbReference type="HOGENOM" id="CLU_089995_0_0_0"/>
<dbReference type="Pfam" id="PF14358">
    <property type="entry name" value="DUF4405"/>
    <property type="match status" value="1"/>
</dbReference>
<keyword evidence="1" id="KW-0472">Membrane</keyword>
<protein>
    <recommendedName>
        <fullName evidence="2">Flavinylation-associated cytochrome domain-containing protein</fullName>
    </recommendedName>
</protein>
<evidence type="ECO:0000259" key="2">
    <source>
        <dbReference type="Pfam" id="PF14358"/>
    </source>
</evidence>
<dbReference type="eggNOG" id="ENOG502Z9T8">
    <property type="taxonomic scope" value="Bacteria"/>
</dbReference>
<keyword evidence="4" id="KW-1185">Reference proteome</keyword>
<dbReference type="RefSeq" id="WP_013450751.1">
    <property type="nucleotide sequence ID" value="NC_014758.1"/>
</dbReference>
<evidence type="ECO:0000256" key="1">
    <source>
        <dbReference type="SAM" id="Phobius"/>
    </source>
</evidence>
<keyword evidence="1" id="KW-0812">Transmembrane</keyword>
<dbReference type="KEGG" id="cni:Calni_0626"/>
<gene>
    <name evidence="3" type="ordered locus">Calni_0626</name>
</gene>
<organism evidence="3 4">
    <name type="scientific">Calditerrivibrio nitroreducens (strain DSM 19672 / NBRC 101217 / Yu37-1)</name>
    <dbReference type="NCBI Taxonomy" id="768670"/>
    <lineage>
        <taxon>Bacteria</taxon>
        <taxon>Pseudomonadati</taxon>
        <taxon>Deferribacterota</taxon>
        <taxon>Deferribacteres</taxon>
        <taxon>Deferribacterales</taxon>
        <taxon>Calditerrivibrionaceae</taxon>
    </lineage>
</organism>
<name>E4TFY8_CALNY</name>
<dbReference type="AlphaFoldDB" id="E4TFY8"/>
<dbReference type="STRING" id="768670.Calni_0626"/>
<feature type="transmembrane region" description="Helical" evidence="1">
    <location>
        <begin position="5"/>
        <end position="27"/>
    </location>
</feature>
<feature type="transmembrane region" description="Helical" evidence="1">
    <location>
        <begin position="85"/>
        <end position="108"/>
    </location>
</feature>
<keyword evidence="1" id="KW-1133">Transmembrane helix</keyword>
<dbReference type="OrthoDB" id="9793491at2"/>
<sequence length="285" mass="32664" precursor="true">MFRKIVSLTTLWSFIGMTFTGIILFIVPEGRVAYWADLHIIGLTKDQWGDLHTTISALFMISGLLHTYLNWNAIVLYFKSKAKKIVIFTPSFTISTIIFLIFIVGTYYKVSPFKDLLVLSDKVKESWREKVGTPPYPHAELSKLNDLCKKEGLDINVVVQILKDNNVQFSSPDEKFLDISRKNKLSPSSLWDLIESKYDEYEDKIEGANNATSEKMVSENQPTGLGKMKLSEFSKKYKISIDDAIITLKKEGFNPKEDMTLKEIAEQKQVVPMDLYDLLLKNKKK</sequence>
<evidence type="ECO:0000313" key="4">
    <source>
        <dbReference type="Proteomes" id="UP000007039"/>
    </source>
</evidence>
<proteinExistence type="predicted"/>
<feature type="transmembrane region" description="Helical" evidence="1">
    <location>
        <begin position="55"/>
        <end position="78"/>
    </location>
</feature>
<dbReference type="Proteomes" id="UP000007039">
    <property type="component" value="Chromosome"/>
</dbReference>
<dbReference type="InterPro" id="IPR025517">
    <property type="entry name" value="DUF4405"/>
</dbReference>
<reference key="1">
    <citation type="submission" date="2010-11" db="EMBL/GenBank/DDBJ databases">
        <title>The complete genome of chromosome of Calditerrivibrio nitroreducens DSM 19672.</title>
        <authorList>
            <consortium name="US DOE Joint Genome Institute (JGI-PGF)"/>
            <person name="Lucas S."/>
            <person name="Copeland A."/>
            <person name="Lapidus A."/>
            <person name="Bruce D."/>
            <person name="Goodwin L."/>
            <person name="Pitluck S."/>
            <person name="Kyrpides N."/>
            <person name="Mavromatis K."/>
            <person name="Ivanova N."/>
            <person name="Mikhailova N."/>
            <person name="Zeytun A."/>
            <person name="Brettin T."/>
            <person name="Detter J.C."/>
            <person name="Tapia R."/>
            <person name="Han C."/>
            <person name="Land M."/>
            <person name="Hauser L."/>
            <person name="Markowitz V."/>
            <person name="Cheng J.-F."/>
            <person name="Hugenholtz P."/>
            <person name="Woyke T."/>
            <person name="Wu D."/>
            <person name="Spring S."/>
            <person name="Schroeder M."/>
            <person name="Brambilla E."/>
            <person name="Klenk H.-P."/>
            <person name="Eisen J.A."/>
        </authorList>
    </citation>
    <scope>NUCLEOTIDE SEQUENCE [LARGE SCALE GENOMIC DNA]</scope>
    <source>
        <strain>DSM 19672</strain>
    </source>
</reference>
<evidence type="ECO:0000313" key="3">
    <source>
        <dbReference type="EMBL" id="ADR18538.1"/>
    </source>
</evidence>
<dbReference type="EMBL" id="CP002347">
    <property type="protein sequence ID" value="ADR18538.1"/>
    <property type="molecule type" value="Genomic_DNA"/>
</dbReference>
<reference evidence="3 4" key="2">
    <citation type="journal article" date="2011" name="Stand. Genomic Sci.">
        <title>Complete genome sequence of Calditerrivibrio nitroreducens type strain (Yu37-1).</title>
        <authorList>
            <person name="Pitluck S."/>
            <person name="Sikorski J."/>
            <person name="Zeytun A."/>
            <person name="Lapidus A."/>
            <person name="Nolan M."/>
            <person name="Lucas S."/>
            <person name="Hammon N."/>
            <person name="Deshpande S."/>
            <person name="Cheng J.F."/>
            <person name="Tapia R."/>
            <person name="Han C."/>
            <person name="Goodwin L."/>
            <person name="Liolios K."/>
            <person name="Pagani I."/>
            <person name="Ivanova N."/>
            <person name="Mavromatis K."/>
            <person name="Pati A."/>
            <person name="Chen A."/>
            <person name="Palaniappan K."/>
            <person name="Hauser L."/>
            <person name="Chang Y.J."/>
            <person name="Jeffries C.D."/>
            <person name="Detter J.C."/>
            <person name="Brambilla E."/>
            <person name="Djao O.D."/>
            <person name="Rohde M."/>
            <person name="Spring S."/>
            <person name="Goker M."/>
            <person name="Woyke T."/>
            <person name="Bristow J."/>
            <person name="Eisen J.A."/>
            <person name="Markowitz V."/>
            <person name="Hugenholtz P."/>
            <person name="Kyrpides N.C."/>
            <person name="Klenk H.P."/>
            <person name="Land M."/>
        </authorList>
    </citation>
    <scope>NUCLEOTIDE SEQUENCE [LARGE SCALE GENOMIC DNA]</scope>
    <source>
        <strain evidence="4">DSM 19672 / NBRC 101217 / Yu37-1</strain>
    </source>
</reference>
<accession>E4TFY8</accession>
<feature type="domain" description="Flavinylation-associated cytochrome" evidence="2">
    <location>
        <begin position="5"/>
        <end position="71"/>
    </location>
</feature>